<comment type="caution">
    <text evidence="2">The sequence shown here is derived from an EMBL/GenBank/DDBJ whole genome shotgun (WGS) entry which is preliminary data.</text>
</comment>
<name>A0ABR1YUK1_9PEZI</name>
<sequence length="574" mass="63022">MNSESSNGRQSAVRIEFQGDIKEAFHPGDKVAGKVVFEPPFDQRVSSVTVELSGICDTHSPLIPGFCPRLLYTTCHICLFRLEQHLDVGDERAWPFEIEFPQWTDPSDKDLPPNSYSLASGALALPPSFSAEKPPGFVVGSVKYFLSAAVASELDEGRSPFQHRASHQILVDLPKAHPDEFLPARLPPFKGRAIGRRSFDWRFESPSSARKLRRACTIGWLKPRLKIQPIVEFPSAFVRGKESSITLMLESDSKTTDLATIPGQKLEDLKIVLESHTDVAAYKMGWRQRIQINKIVHERSMAMPILQGMVHLKVNIPEPSVPDFVTYTLQHTHKLKVTGFIRVGRKRFPFKFTQPMKIVTMPEHPYLCPAHGMSYSTNFLPTHCVPSFVHTPGTAVTTPDSGGSSFCITCRTEEANKAARALMVTIPEASQTDMRSMDMSPSPPARREMSSEQEPVAASEGDNNNGDRHDSGSGSLDSADHAHRLHEKRDSVDTDRLGPAAERRDSAYVSAVGTEKDGGGGGGSGERTEATVDGEKLQLQLDEKTPATAATHNSNGSSNDTQIRTTATREAAAA</sequence>
<protein>
    <recommendedName>
        <fullName evidence="4">Arrestin-like N-terminal domain-containing protein</fullName>
    </recommendedName>
</protein>
<accession>A0ABR1YUK1</accession>
<dbReference type="Gene3D" id="2.60.40.640">
    <property type="match status" value="1"/>
</dbReference>
<feature type="region of interest" description="Disordered" evidence="1">
    <location>
        <begin position="425"/>
        <end position="574"/>
    </location>
</feature>
<feature type="compositionally biased region" description="Low complexity" evidence="1">
    <location>
        <begin position="564"/>
        <end position="574"/>
    </location>
</feature>
<feature type="compositionally biased region" description="Basic and acidic residues" evidence="1">
    <location>
        <begin position="478"/>
        <end position="506"/>
    </location>
</feature>
<dbReference type="Proteomes" id="UP001492380">
    <property type="component" value="Unassembled WGS sequence"/>
</dbReference>
<evidence type="ECO:0000313" key="2">
    <source>
        <dbReference type="EMBL" id="KAK8239875.1"/>
    </source>
</evidence>
<feature type="compositionally biased region" description="Basic and acidic residues" evidence="1">
    <location>
        <begin position="526"/>
        <end position="545"/>
    </location>
</feature>
<feature type="compositionally biased region" description="Polar residues" evidence="1">
    <location>
        <begin position="548"/>
        <end position="563"/>
    </location>
</feature>
<evidence type="ECO:0008006" key="4">
    <source>
        <dbReference type="Google" id="ProtNLM"/>
    </source>
</evidence>
<reference evidence="2 3" key="1">
    <citation type="submission" date="2024-04" db="EMBL/GenBank/DDBJ databases">
        <title>Phyllosticta paracitricarpa is synonymous to the EU quarantine fungus P. citricarpa based on phylogenomic analyses.</title>
        <authorList>
            <consortium name="Lawrence Berkeley National Laboratory"/>
            <person name="Van Ingen-Buijs V.A."/>
            <person name="Van Westerhoven A.C."/>
            <person name="Haridas S."/>
            <person name="Skiadas P."/>
            <person name="Martin F."/>
            <person name="Groenewald J.Z."/>
            <person name="Crous P.W."/>
            <person name="Seidl M.F."/>
        </authorList>
    </citation>
    <scope>NUCLEOTIDE SEQUENCE [LARGE SCALE GENOMIC DNA]</scope>
    <source>
        <strain evidence="2 3">CBS 123374</strain>
    </source>
</reference>
<gene>
    <name evidence="2" type="ORF">HDK90DRAFT_547701</name>
</gene>
<keyword evidence="3" id="KW-1185">Reference proteome</keyword>
<evidence type="ECO:0000313" key="3">
    <source>
        <dbReference type="Proteomes" id="UP001492380"/>
    </source>
</evidence>
<dbReference type="EMBL" id="JBBWRZ010000003">
    <property type="protein sequence ID" value="KAK8239875.1"/>
    <property type="molecule type" value="Genomic_DNA"/>
</dbReference>
<dbReference type="InterPro" id="IPR014752">
    <property type="entry name" value="Arrestin-like_C"/>
</dbReference>
<organism evidence="2 3">
    <name type="scientific">Phyllosticta capitalensis</name>
    <dbReference type="NCBI Taxonomy" id="121624"/>
    <lineage>
        <taxon>Eukaryota</taxon>
        <taxon>Fungi</taxon>
        <taxon>Dikarya</taxon>
        <taxon>Ascomycota</taxon>
        <taxon>Pezizomycotina</taxon>
        <taxon>Dothideomycetes</taxon>
        <taxon>Dothideomycetes incertae sedis</taxon>
        <taxon>Botryosphaeriales</taxon>
        <taxon>Phyllostictaceae</taxon>
        <taxon>Phyllosticta</taxon>
    </lineage>
</organism>
<evidence type="ECO:0000256" key="1">
    <source>
        <dbReference type="SAM" id="MobiDB-lite"/>
    </source>
</evidence>
<proteinExistence type="predicted"/>